<dbReference type="EMBL" id="JBBNAG010000010">
    <property type="protein sequence ID" value="KAK9101010.1"/>
    <property type="molecule type" value="Genomic_DNA"/>
</dbReference>
<sequence>MGYEVDFVPSTPMDTSRAKQRYVELALLIGSHILREVKKDMRITDEGVRELVVNGAKSFGLVP</sequence>
<dbReference type="Proteomes" id="UP001419268">
    <property type="component" value="Unassembled WGS sequence"/>
</dbReference>
<accession>A0AAP0HYG5</accession>
<evidence type="ECO:0000313" key="1">
    <source>
        <dbReference type="EMBL" id="KAK9101010.1"/>
    </source>
</evidence>
<gene>
    <name evidence="1" type="ORF">Scep_024440</name>
</gene>
<organism evidence="1 2">
    <name type="scientific">Stephania cephalantha</name>
    <dbReference type="NCBI Taxonomy" id="152367"/>
    <lineage>
        <taxon>Eukaryota</taxon>
        <taxon>Viridiplantae</taxon>
        <taxon>Streptophyta</taxon>
        <taxon>Embryophyta</taxon>
        <taxon>Tracheophyta</taxon>
        <taxon>Spermatophyta</taxon>
        <taxon>Magnoliopsida</taxon>
        <taxon>Ranunculales</taxon>
        <taxon>Menispermaceae</taxon>
        <taxon>Menispermoideae</taxon>
        <taxon>Cissampelideae</taxon>
        <taxon>Stephania</taxon>
    </lineage>
</organism>
<evidence type="ECO:0000313" key="2">
    <source>
        <dbReference type="Proteomes" id="UP001419268"/>
    </source>
</evidence>
<proteinExistence type="predicted"/>
<comment type="caution">
    <text evidence="1">The sequence shown here is derived from an EMBL/GenBank/DDBJ whole genome shotgun (WGS) entry which is preliminary data.</text>
</comment>
<name>A0AAP0HYG5_9MAGN</name>
<keyword evidence="2" id="KW-1185">Reference proteome</keyword>
<reference evidence="1 2" key="1">
    <citation type="submission" date="2024-01" db="EMBL/GenBank/DDBJ databases">
        <title>Genome assemblies of Stephania.</title>
        <authorList>
            <person name="Yang L."/>
        </authorList>
    </citation>
    <scope>NUCLEOTIDE SEQUENCE [LARGE SCALE GENOMIC DNA]</scope>
    <source>
        <strain evidence="1">JXDWG</strain>
        <tissue evidence="1">Leaf</tissue>
    </source>
</reference>
<protein>
    <submittedName>
        <fullName evidence="1">Uncharacterized protein</fullName>
    </submittedName>
</protein>
<dbReference type="AlphaFoldDB" id="A0AAP0HYG5"/>